<dbReference type="KEGG" id="pmad:BAY61_08945"/>
<name>A0A222VMV7_9PSEU</name>
<organism evidence="1 2">
    <name type="scientific">Prauserella marina</name>
    <dbReference type="NCBI Taxonomy" id="530584"/>
    <lineage>
        <taxon>Bacteria</taxon>
        <taxon>Bacillati</taxon>
        <taxon>Actinomycetota</taxon>
        <taxon>Actinomycetes</taxon>
        <taxon>Pseudonocardiales</taxon>
        <taxon>Pseudonocardiaceae</taxon>
        <taxon>Prauserella</taxon>
    </lineage>
</organism>
<protein>
    <submittedName>
        <fullName evidence="1">Uncharacterized protein</fullName>
    </submittedName>
</protein>
<keyword evidence="2" id="KW-1185">Reference proteome</keyword>
<gene>
    <name evidence="1" type="ORF">SAMN05421630_101150</name>
</gene>
<dbReference type="RefSeq" id="WP_091794954.1">
    <property type="nucleotide sequence ID" value="NZ_CP016353.1"/>
</dbReference>
<reference evidence="1 2" key="1">
    <citation type="submission" date="2016-10" db="EMBL/GenBank/DDBJ databases">
        <authorList>
            <person name="de Groot N.N."/>
        </authorList>
    </citation>
    <scope>NUCLEOTIDE SEQUENCE [LARGE SCALE GENOMIC DNA]</scope>
    <source>
        <strain evidence="1 2">CGMCC 4.5506</strain>
    </source>
</reference>
<dbReference type="Proteomes" id="UP000199494">
    <property type="component" value="Unassembled WGS sequence"/>
</dbReference>
<dbReference type="AlphaFoldDB" id="A0A222VMV7"/>
<evidence type="ECO:0000313" key="1">
    <source>
        <dbReference type="EMBL" id="SDC03307.1"/>
    </source>
</evidence>
<dbReference type="OrthoDB" id="9783707at2"/>
<proteinExistence type="predicted"/>
<accession>A0A222VMV7</accession>
<dbReference type="EMBL" id="FMZE01000001">
    <property type="protein sequence ID" value="SDC03307.1"/>
    <property type="molecule type" value="Genomic_DNA"/>
</dbReference>
<evidence type="ECO:0000313" key="2">
    <source>
        <dbReference type="Proteomes" id="UP000199494"/>
    </source>
</evidence>
<sequence>MELAGIAGVRQVAYGLALRRGYAVDDLSVVLRRGLSAVFVLGGLAARAVRDARFPVGLVAPARRTGVVIVLAGITATAFA</sequence>